<name>A0ABR3WLN9_9PEZI</name>
<feature type="signal peptide" evidence="5">
    <location>
        <begin position="1"/>
        <end position="30"/>
    </location>
</feature>
<evidence type="ECO:0000313" key="8">
    <source>
        <dbReference type="Proteomes" id="UP001583177"/>
    </source>
</evidence>
<protein>
    <recommendedName>
        <fullName evidence="3">Chitinase domain-containing protein 1</fullName>
        <ecNumber evidence="2">3.2.1.14</ecNumber>
    </recommendedName>
</protein>
<feature type="domain" description="GH18" evidence="6">
    <location>
        <begin position="76"/>
        <end position="476"/>
    </location>
</feature>
<dbReference type="Gene3D" id="3.10.50.10">
    <property type="match status" value="1"/>
</dbReference>
<dbReference type="PROSITE" id="PS51910">
    <property type="entry name" value="GH18_2"/>
    <property type="match status" value="1"/>
</dbReference>
<evidence type="ECO:0000256" key="5">
    <source>
        <dbReference type="SAM" id="SignalP"/>
    </source>
</evidence>
<feature type="chain" id="PRO_5046617607" description="Chitinase domain-containing protein 1" evidence="5">
    <location>
        <begin position="31"/>
        <end position="476"/>
    </location>
</feature>
<dbReference type="InterPro" id="IPR017853">
    <property type="entry name" value="GH"/>
</dbReference>
<dbReference type="Gene3D" id="3.20.20.80">
    <property type="entry name" value="Glycosidases"/>
    <property type="match status" value="1"/>
</dbReference>
<dbReference type="Pfam" id="PF00704">
    <property type="entry name" value="Glyco_hydro_18"/>
    <property type="match status" value="1"/>
</dbReference>
<evidence type="ECO:0000256" key="2">
    <source>
        <dbReference type="ARBA" id="ARBA00012729"/>
    </source>
</evidence>
<comment type="caution">
    <text evidence="7">The sequence shown here is derived from an EMBL/GenBank/DDBJ whole genome shotgun (WGS) entry which is preliminary data.</text>
</comment>
<gene>
    <name evidence="7" type="ORF">Daus18300_007737</name>
</gene>
<keyword evidence="8" id="KW-1185">Reference proteome</keyword>
<evidence type="ECO:0000313" key="7">
    <source>
        <dbReference type="EMBL" id="KAL1864314.1"/>
    </source>
</evidence>
<dbReference type="EC" id="3.2.1.14" evidence="2"/>
<sequence length="476" mass="51870">MLIAVGGRVLEPLGCLIILAFLSLAAQCQQDGPTQKPIVQVSSTETQGNGIPITPKPTTSAQEPVQSSGPKRHPDLPVLGYVTPWNSRGKQLVEDYREKFDLVSPVWYTVHADEAKPDEVYAVRGGPPAKEDEDWLVRLQKPTSSSGAAKQPQVVPRFILDGWNQENFQNLVFNETRWQLLSDVIMAVVAERSFDGVVFESGASYALGPPLTRLSEVLHAKDKLLILVMPPVRAPGDGMTDAHNSMILQPLAGLSHYVDYFSIMTYDMTGPGGRELNDGTGFPDESAIRRAISQGQAREPGPNTSADWVRDNLVAFVEASAAGSMDPSQSPAGSSWASRKFLMGMPLYGYKYPVLFVDKTTGDLVKRPSESADADEAMPILRGAGEPVIMTEILDMIKEKKAQVLKSEADGEYFFDYEKRPGTGCWRVYLPTSEGISHVFDTIKDVVDDDLEYAFGGAGVALWEVGQSSNGLLASI</sequence>
<feature type="region of interest" description="Disordered" evidence="4">
    <location>
        <begin position="42"/>
        <end position="77"/>
    </location>
</feature>
<evidence type="ECO:0000256" key="3">
    <source>
        <dbReference type="ARBA" id="ARBA00040976"/>
    </source>
</evidence>
<evidence type="ECO:0000259" key="6">
    <source>
        <dbReference type="PROSITE" id="PS51910"/>
    </source>
</evidence>
<keyword evidence="5" id="KW-0732">Signal</keyword>
<reference evidence="7 8" key="1">
    <citation type="journal article" date="2024" name="IMA Fungus">
        <title>IMA Genome - F19 : A genome assembly and annotation guide to empower mycologists, including annotated draft genome sequences of Ceratocystis pirilliformis, Diaporthe australafricana, Fusarium ophioides, Paecilomyces lecythidis, and Sporothrix stenoceras.</title>
        <authorList>
            <person name="Aylward J."/>
            <person name="Wilson A.M."/>
            <person name="Visagie C.M."/>
            <person name="Spraker J."/>
            <person name="Barnes I."/>
            <person name="Buitendag C."/>
            <person name="Ceriani C."/>
            <person name="Del Mar Angel L."/>
            <person name="du Plessis D."/>
            <person name="Fuchs T."/>
            <person name="Gasser K."/>
            <person name="Kramer D."/>
            <person name="Li W."/>
            <person name="Munsamy K."/>
            <person name="Piso A."/>
            <person name="Price J.L."/>
            <person name="Sonnekus B."/>
            <person name="Thomas C."/>
            <person name="van der Nest A."/>
            <person name="van Dijk A."/>
            <person name="van Heerden A."/>
            <person name="van Vuuren N."/>
            <person name="Yilmaz N."/>
            <person name="Duong T.A."/>
            <person name="van der Merwe N.A."/>
            <person name="Wingfield M.J."/>
            <person name="Wingfield B.D."/>
        </authorList>
    </citation>
    <scope>NUCLEOTIDE SEQUENCE [LARGE SCALE GENOMIC DNA]</scope>
    <source>
        <strain evidence="7 8">CMW 18300</strain>
    </source>
</reference>
<evidence type="ECO:0000256" key="1">
    <source>
        <dbReference type="ARBA" id="ARBA00008682"/>
    </source>
</evidence>
<comment type="similarity">
    <text evidence="1">Belongs to the glycosyl hydrolase 18 family. Chitinase class V subfamily.</text>
</comment>
<dbReference type="PANTHER" id="PTHR46066">
    <property type="entry name" value="CHITINASE DOMAIN-CONTAINING PROTEIN 1 FAMILY MEMBER"/>
    <property type="match status" value="1"/>
</dbReference>
<dbReference type="InterPro" id="IPR011583">
    <property type="entry name" value="Chitinase_II/V-like_cat"/>
</dbReference>
<dbReference type="PANTHER" id="PTHR46066:SF2">
    <property type="entry name" value="CHITINASE DOMAIN-CONTAINING PROTEIN 1"/>
    <property type="match status" value="1"/>
</dbReference>
<evidence type="ECO:0000256" key="4">
    <source>
        <dbReference type="SAM" id="MobiDB-lite"/>
    </source>
</evidence>
<dbReference type="EMBL" id="JAWRVE010000069">
    <property type="protein sequence ID" value="KAL1864314.1"/>
    <property type="molecule type" value="Genomic_DNA"/>
</dbReference>
<accession>A0ABR3WLN9</accession>
<proteinExistence type="inferred from homology"/>
<organism evidence="7 8">
    <name type="scientific">Diaporthe australafricana</name>
    <dbReference type="NCBI Taxonomy" id="127596"/>
    <lineage>
        <taxon>Eukaryota</taxon>
        <taxon>Fungi</taxon>
        <taxon>Dikarya</taxon>
        <taxon>Ascomycota</taxon>
        <taxon>Pezizomycotina</taxon>
        <taxon>Sordariomycetes</taxon>
        <taxon>Sordariomycetidae</taxon>
        <taxon>Diaporthales</taxon>
        <taxon>Diaporthaceae</taxon>
        <taxon>Diaporthe</taxon>
    </lineage>
</organism>
<dbReference type="SUPFAM" id="SSF51445">
    <property type="entry name" value="(Trans)glycosidases"/>
    <property type="match status" value="1"/>
</dbReference>
<dbReference type="SMART" id="SM00636">
    <property type="entry name" value="Glyco_18"/>
    <property type="match status" value="1"/>
</dbReference>
<dbReference type="Proteomes" id="UP001583177">
    <property type="component" value="Unassembled WGS sequence"/>
</dbReference>
<feature type="compositionally biased region" description="Polar residues" evidence="4">
    <location>
        <begin position="56"/>
        <end position="69"/>
    </location>
</feature>
<dbReference type="InterPro" id="IPR001223">
    <property type="entry name" value="Glyco_hydro18_cat"/>
</dbReference>
<dbReference type="InterPro" id="IPR029070">
    <property type="entry name" value="Chitinase_insertion_sf"/>
</dbReference>